<dbReference type="GO" id="GO:0009450">
    <property type="term" value="P:gamma-aminobutyric acid catabolic process"/>
    <property type="evidence" value="ECO:0007669"/>
    <property type="project" value="UniProtKB-UniPathway"/>
</dbReference>
<dbReference type="InterPro" id="IPR029510">
    <property type="entry name" value="Ald_DH_CS_GLU"/>
</dbReference>
<dbReference type="PANTHER" id="PTHR43353">
    <property type="entry name" value="SUCCINATE-SEMIALDEHYDE DEHYDROGENASE, MITOCHONDRIAL"/>
    <property type="match status" value="1"/>
</dbReference>
<dbReference type="InterPro" id="IPR015590">
    <property type="entry name" value="Aldehyde_DH_dom"/>
</dbReference>
<dbReference type="CDD" id="cd07103">
    <property type="entry name" value="ALDH_F5_SSADH_GabD"/>
    <property type="match status" value="1"/>
</dbReference>
<dbReference type="Gene3D" id="3.40.605.10">
    <property type="entry name" value="Aldehyde Dehydrogenase, Chain A, domain 1"/>
    <property type="match status" value="1"/>
</dbReference>
<dbReference type="GO" id="GO:0004777">
    <property type="term" value="F:succinate-semialdehyde dehydrogenase (NAD+) activity"/>
    <property type="evidence" value="ECO:0007669"/>
    <property type="project" value="UniProtKB-UniRule"/>
</dbReference>
<dbReference type="OMA" id="IVTGMPT"/>
<dbReference type="OrthoDB" id="310895at2759"/>
<dbReference type="InterPro" id="IPR010102">
    <property type="entry name" value="Succ_semiAld_DH"/>
</dbReference>
<dbReference type="InterPro" id="IPR016162">
    <property type="entry name" value="Ald_DH_N"/>
</dbReference>
<feature type="active site" evidence="6">
    <location>
        <position position="266"/>
    </location>
</feature>
<dbReference type="Gene3D" id="3.40.309.10">
    <property type="entry name" value="Aldehyde Dehydrogenase, Chain A, domain 2"/>
    <property type="match status" value="1"/>
</dbReference>
<comment type="pathway">
    <text evidence="1 8">Amino-acid degradation; 4-aminobutanoate degradation.</text>
</comment>
<dbReference type="PANTHER" id="PTHR43353:SF5">
    <property type="entry name" value="SUCCINATE-SEMIALDEHYDE DEHYDROGENASE, MITOCHONDRIAL"/>
    <property type="match status" value="1"/>
</dbReference>
<dbReference type="EC" id="1.2.1.16" evidence="8"/>
<dbReference type="AlphaFoldDB" id="G0WDS8"/>
<dbReference type="NCBIfam" id="TIGR01780">
    <property type="entry name" value="SSADH"/>
    <property type="match status" value="1"/>
</dbReference>
<evidence type="ECO:0000256" key="2">
    <source>
        <dbReference type="ARBA" id="ARBA00009986"/>
    </source>
</evidence>
<evidence type="ECO:0000256" key="6">
    <source>
        <dbReference type="PROSITE-ProRule" id="PRU10007"/>
    </source>
</evidence>
<feature type="domain" description="Aldehyde dehydrogenase" evidence="9">
    <location>
        <begin position="27"/>
        <end position="490"/>
    </location>
</feature>
<proteinExistence type="inferred from homology"/>
<evidence type="ECO:0000256" key="4">
    <source>
        <dbReference type="ARBA" id="ARBA00050387"/>
    </source>
</evidence>
<dbReference type="FunFam" id="3.40.309.10:FF:000004">
    <property type="entry name" value="Succinate-semialdehyde dehydrogenase I"/>
    <property type="match status" value="1"/>
</dbReference>
<evidence type="ECO:0000313" key="10">
    <source>
        <dbReference type="EMBL" id="CCD25939.2"/>
    </source>
</evidence>
<evidence type="ECO:0000256" key="7">
    <source>
        <dbReference type="RuleBase" id="RU003345"/>
    </source>
</evidence>
<dbReference type="SUPFAM" id="SSF53720">
    <property type="entry name" value="ALDH-like"/>
    <property type="match status" value="1"/>
</dbReference>
<dbReference type="eggNOG" id="KOG2451">
    <property type="taxonomic scope" value="Eukaryota"/>
</dbReference>
<keyword evidence="3 7" id="KW-0560">Oxidoreductase</keyword>
<evidence type="ECO:0000256" key="1">
    <source>
        <dbReference type="ARBA" id="ARBA00005176"/>
    </source>
</evidence>
<reference evidence="10 11" key="1">
    <citation type="journal article" date="2011" name="Proc. Natl. Acad. Sci. U.S.A.">
        <title>Evolutionary erosion of yeast sex chromosomes by mating-type switching accidents.</title>
        <authorList>
            <person name="Gordon J.L."/>
            <person name="Armisen D."/>
            <person name="Proux-Wera E."/>
            <person name="Oheigeartaigh S.S."/>
            <person name="Byrne K.P."/>
            <person name="Wolfe K.H."/>
        </authorList>
    </citation>
    <scope>NUCLEOTIDE SEQUENCE [LARGE SCALE GENOMIC DNA]</scope>
    <source>
        <strain evidence="11">ATCC 10597 / BCRC 20456 / CBS 421 / NBRC 0211 / NRRL Y-12639</strain>
    </source>
</reference>
<dbReference type="KEGG" id="ndi:NDAI_0G01630"/>
<protein>
    <recommendedName>
        <fullName evidence="8">Succinate-semialdehyde dehydrogenase</fullName>
        <ecNumber evidence="8">1.2.1.16</ecNumber>
    </recommendedName>
</protein>
<sequence>MSTRKFPVPTFKNKDLISKSPLVDGEWLDPNNAKEYFEVTDPASNEIIAKMPEQTSANVEKAIDAAYRAFQTYRKTSPQERSKWLLNLYNLMIENKEDLAKLISWENGKSLEESRSEVQYAASYFQWFSQEATRVYGTTIQPSNPTSRVFTIRQPVGVCGIICPWNFPSAMITRKMAAALAVGCTVVIKPDSQTPLSALALGKLQEQAGFPKGVVNIILSHKNTPECGKTLCQSYRVKKVSFTGSTQVGKILMDQSSSTLKKLSFELGGNAPVIIFDDCDLDAAVNQTIASKFRGLGQTCVCSNRIYVHSSIIDKFADLLAEKVKKFVIGPGLEDGVTHGCIINGKAIEKIEYHANDAIKKGAKIVLKGGPLKDIGPNFYAPIILSHVPNNAVVSKEETFGPLCPIFKFDTLEEVVGYANDTELGLASYVFSKNVDTIYTVVEALEAGMVSCNTGIFSDAAIPFGGIKESGFGREGSLHGIEDYTVLKTITIGGLPPML</sequence>
<gene>
    <name evidence="10" type="primary">NDAI0G01630</name>
    <name evidence="10" type="ordered locus">NDAI_0G01630</name>
</gene>
<keyword evidence="11" id="KW-1185">Reference proteome</keyword>
<dbReference type="GO" id="GO:0005737">
    <property type="term" value="C:cytoplasm"/>
    <property type="evidence" value="ECO:0007669"/>
    <property type="project" value="TreeGrafter"/>
</dbReference>
<dbReference type="InterPro" id="IPR050740">
    <property type="entry name" value="Aldehyde_DH_Superfamily"/>
</dbReference>
<evidence type="ECO:0000313" key="11">
    <source>
        <dbReference type="Proteomes" id="UP000000689"/>
    </source>
</evidence>
<evidence type="ECO:0000256" key="5">
    <source>
        <dbReference type="ARBA" id="ARBA00052698"/>
    </source>
</evidence>
<dbReference type="Pfam" id="PF00171">
    <property type="entry name" value="Aldedh"/>
    <property type="match status" value="1"/>
</dbReference>
<dbReference type="GO" id="GO:0036243">
    <property type="term" value="F:succinate-semialdehyde dehydrogenase (NADP+) activity"/>
    <property type="evidence" value="ECO:0007669"/>
    <property type="project" value="RHEA"/>
</dbReference>
<dbReference type="FunFam" id="3.40.605.10:FF:000005">
    <property type="entry name" value="Succinate-semialdehyde dehydrogenase I"/>
    <property type="match status" value="1"/>
</dbReference>
<dbReference type="RefSeq" id="XP_003671182.2">
    <property type="nucleotide sequence ID" value="XM_003671134.2"/>
</dbReference>
<dbReference type="EMBL" id="HE580273">
    <property type="protein sequence ID" value="CCD25939.2"/>
    <property type="molecule type" value="Genomic_DNA"/>
</dbReference>
<evidence type="ECO:0000256" key="8">
    <source>
        <dbReference type="RuleBase" id="RU365091"/>
    </source>
</evidence>
<dbReference type="PROSITE" id="PS00687">
    <property type="entry name" value="ALDEHYDE_DEHYDR_GLU"/>
    <property type="match status" value="1"/>
</dbReference>
<comment type="similarity">
    <text evidence="2 7">Belongs to the aldehyde dehydrogenase family.</text>
</comment>
<name>G0WDS8_NAUDC</name>
<dbReference type="GeneID" id="11497335"/>
<accession>G0WDS8</accession>
<comment type="catalytic activity">
    <reaction evidence="5 8">
        <text>succinate semialdehyde + NAD(+) + H2O = succinate + NADH + 2 H(+)</text>
        <dbReference type="Rhea" id="RHEA:13217"/>
        <dbReference type="ChEBI" id="CHEBI:15377"/>
        <dbReference type="ChEBI" id="CHEBI:15378"/>
        <dbReference type="ChEBI" id="CHEBI:30031"/>
        <dbReference type="ChEBI" id="CHEBI:57540"/>
        <dbReference type="ChEBI" id="CHEBI:57706"/>
        <dbReference type="ChEBI" id="CHEBI:57945"/>
        <dbReference type="EC" id="1.2.1.16"/>
    </reaction>
</comment>
<organism evidence="10 11">
    <name type="scientific">Naumovozyma dairenensis (strain ATCC 10597 / BCRC 20456 / CBS 421 / NBRC 0211 / NRRL Y-12639)</name>
    <name type="common">Saccharomyces dairenensis</name>
    <dbReference type="NCBI Taxonomy" id="1071378"/>
    <lineage>
        <taxon>Eukaryota</taxon>
        <taxon>Fungi</taxon>
        <taxon>Dikarya</taxon>
        <taxon>Ascomycota</taxon>
        <taxon>Saccharomycotina</taxon>
        <taxon>Saccharomycetes</taxon>
        <taxon>Saccharomycetales</taxon>
        <taxon>Saccharomycetaceae</taxon>
        <taxon>Naumovozyma</taxon>
    </lineage>
</organism>
<dbReference type="UniPathway" id="UPA00733"/>
<dbReference type="InterPro" id="IPR016163">
    <property type="entry name" value="Ald_DH_C"/>
</dbReference>
<dbReference type="STRING" id="1071378.G0WDS8"/>
<dbReference type="GO" id="GO:0006540">
    <property type="term" value="P:gamma-aminobutyrate shunt"/>
    <property type="evidence" value="ECO:0007669"/>
    <property type="project" value="EnsemblFungi"/>
</dbReference>
<comment type="catalytic activity">
    <reaction evidence="4 8">
        <text>succinate semialdehyde + NADP(+) + H2O = succinate + NADPH + 2 H(+)</text>
        <dbReference type="Rhea" id="RHEA:13213"/>
        <dbReference type="ChEBI" id="CHEBI:15377"/>
        <dbReference type="ChEBI" id="CHEBI:15378"/>
        <dbReference type="ChEBI" id="CHEBI:30031"/>
        <dbReference type="ChEBI" id="CHEBI:57706"/>
        <dbReference type="ChEBI" id="CHEBI:57783"/>
        <dbReference type="ChEBI" id="CHEBI:58349"/>
        <dbReference type="EC" id="1.2.1.16"/>
    </reaction>
</comment>
<dbReference type="Proteomes" id="UP000000689">
    <property type="component" value="Chromosome 7"/>
</dbReference>
<evidence type="ECO:0000256" key="3">
    <source>
        <dbReference type="ARBA" id="ARBA00023002"/>
    </source>
</evidence>
<dbReference type="InterPro" id="IPR016161">
    <property type="entry name" value="Ald_DH/histidinol_DH"/>
</dbReference>
<dbReference type="GO" id="GO:0034599">
    <property type="term" value="P:cellular response to oxidative stress"/>
    <property type="evidence" value="ECO:0007669"/>
    <property type="project" value="EnsemblFungi"/>
</dbReference>
<dbReference type="HOGENOM" id="CLU_005391_5_3_1"/>
<evidence type="ECO:0000259" key="9">
    <source>
        <dbReference type="Pfam" id="PF00171"/>
    </source>
</evidence>